<dbReference type="Proteomes" id="UP001217089">
    <property type="component" value="Unassembled WGS sequence"/>
</dbReference>
<name>A0ABQ9DZ16_TEGGR</name>
<organism evidence="1 2">
    <name type="scientific">Tegillarca granosa</name>
    <name type="common">Malaysian cockle</name>
    <name type="synonym">Anadara granosa</name>
    <dbReference type="NCBI Taxonomy" id="220873"/>
    <lineage>
        <taxon>Eukaryota</taxon>
        <taxon>Metazoa</taxon>
        <taxon>Spiralia</taxon>
        <taxon>Lophotrochozoa</taxon>
        <taxon>Mollusca</taxon>
        <taxon>Bivalvia</taxon>
        <taxon>Autobranchia</taxon>
        <taxon>Pteriomorphia</taxon>
        <taxon>Arcoida</taxon>
        <taxon>Arcoidea</taxon>
        <taxon>Arcidae</taxon>
        <taxon>Tegillarca</taxon>
    </lineage>
</organism>
<reference evidence="1 2" key="1">
    <citation type="submission" date="2022-12" db="EMBL/GenBank/DDBJ databases">
        <title>Chromosome-level genome of Tegillarca granosa.</title>
        <authorList>
            <person name="Kim J."/>
        </authorList>
    </citation>
    <scope>NUCLEOTIDE SEQUENCE [LARGE SCALE GENOMIC DNA]</scope>
    <source>
        <strain evidence="1">Teg-2019</strain>
        <tissue evidence="1">Adductor muscle</tissue>
    </source>
</reference>
<sequence>MSILSVFKRVEAGGDTVTVDIGSRFDTYVSGGGWSSFTGWKICDTKCERIYWVVMDSHEI</sequence>
<accession>A0ABQ9DZ16</accession>
<comment type="caution">
    <text evidence="1">The sequence shown here is derived from an EMBL/GenBank/DDBJ whole genome shotgun (WGS) entry which is preliminary data.</text>
</comment>
<evidence type="ECO:0000313" key="1">
    <source>
        <dbReference type="EMBL" id="KAJ8298314.1"/>
    </source>
</evidence>
<keyword evidence="2" id="KW-1185">Reference proteome</keyword>
<gene>
    <name evidence="1" type="ORF">KUTeg_024845</name>
</gene>
<evidence type="ECO:0000313" key="2">
    <source>
        <dbReference type="Proteomes" id="UP001217089"/>
    </source>
</evidence>
<proteinExistence type="predicted"/>
<dbReference type="EMBL" id="JARBDR010000923">
    <property type="protein sequence ID" value="KAJ8298314.1"/>
    <property type="molecule type" value="Genomic_DNA"/>
</dbReference>
<protein>
    <submittedName>
        <fullName evidence="1">Uncharacterized protein</fullName>
    </submittedName>
</protein>